<comment type="caution">
    <text evidence="1">The sequence shown here is derived from an EMBL/GenBank/DDBJ whole genome shotgun (WGS) entry which is preliminary data.</text>
</comment>
<dbReference type="AlphaFoldDB" id="A0AAD3TA96"/>
<reference evidence="1" key="1">
    <citation type="submission" date="2023-05" db="EMBL/GenBank/DDBJ databases">
        <title>Nepenthes gracilis genome sequencing.</title>
        <authorList>
            <person name="Fukushima K."/>
        </authorList>
    </citation>
    <scope>NUCLEOTIDE SEQUENCE</scope>
    <source>
        <strain evidence="1">SING2019-196</strain>
    </source>
</reference>
<proteinExistence type="predicted"/>
<protein>
    <submittedName>
        <fullName evidence="1">Uncharacterized protein</fullName>
    </submittedName>
</protein>
<keyword evidence="2" id="KW-1185">Reference proteome</keyword>
<organism evidence="1 2">
    <name type="scientific">Nepenthes gracilis</name>
    <name type="common">Slender pitcher plant</name>
    <dbReference type="NCBI Taxonomy" id="150966"/>
    <lineage>
        <taxon>Eukaryota</taxon>
        <taxon>Viridiplantae</taxon>
        <taxon>Streptophyta</taxon>
        <taxon>Embryophyta</taxon>
        <taxon>Tracheophyta</taxon>
        <taxon>Spermatophyta</taxon>
        <taxon>Magnoliopsida</taxon>
        <taxon>eudicotyledons</taxon>
        <taxon>Gunneridae</taxon>
        <taxon>Pentapetalae</taxon>
        <taxon>Caryophyllales</taxon>
        <taxon>Nepenthaceae</taxon>
        <taxon>Nepenthes</taxon>
    </lineage>
</organism>
<name>A0AAD3TA96_NEPGR</name>
<gene>
    <name evidence="1" type="ORF">Nepgr_026719</name>
</gene>
<evidence type="ECO:0000313" key="1">
    <source>
        <dbReference type="EMBL" id="GMH24876.1"/>
    </source>
</evidence>
<dbReference type="EMBL" id="BSYO01000028">
    <property type="protein sequence ID" value="GMH24876.1"/>
    <property type="molecule type" value="Genomic_DNA"/>
</dbReference>
<dbReference type="Proteomes" id="UP001279734">
    <property type="component" value="Unassembled WGS sequence"/>
</dbReference>
<evidence type="ECO:0000313" key="2">
    <source>
        <dbReference type="Proteomes" id="UP001279734"/>
    </source>
</evidence>
<accession>A0AAD3TA96</accession>
<sequence>MNIVGVKHSVEMRQKSDREGKVDEEIEDEQVLEVNKVPTALSRATLILFHQYHGKILWPVVGNGKAAFEFVRPWSFPMNRARKVFDQKPFSSLPCVKILVVNGLFGVFVNAIETSFSYPV</sequence>